<evidence type="ECO:0000256" key="1">
    <source>
        <dbReference type="ARBA" id="ARBA00004304"/>
    </source>
</evidence>
<accession>A0A0S2MQX3</accession>
<keyword evidence="5 12" id="KW-0138">CF(0)</keyword>
<geneLocation type="mitochondrion" evidence="13"/>
<evidence type="ECO:0000256" key="8">
    <source>
        <dbReference type="ARBA" id="ARBA00022989"/>
    </source>
</evidence>
<evidence type="ECO:0000256" key="11">
    <source>
        <dbReference type="ARBA" id="ARBA00023136"/>
    </source>
</evidence>
<comment type="subcellular location">
    <subcellularLocation>
        <location evidence="1 12">Mitochondrion membrane</location>
        <topology evidence="1 12">Single-pass membrane protein</topology>
    </subcellularLocation>
</comment>
<evidence type="ECO:0000256" key="10">
    <source>
        <dbReference type="ARBA" id="ARBA00023128"/>
    </source>
</evidence>
<dbReference type="AlphaFoldDB" id="A0A0S2MQX3"/>
<evidence type="ECO:0000256" key="5">
    <source>
        <dbReference type="ARBA" id="ARBA00022547"/>
    </source>
</evidence>
<protein>
    <recommendedName>
        <fullName evidence="12">ATP synthase complex subunit 8</fullName>
    </recommendedName>
</protein>
<keyword evidence="10 12" id="KW-0496">Mitochondrion</keyword>
<keyword evidence="9 12" id="KW-0406">Ion transport</keyword>
<dbReference type="EMBL" id="JX412811">
    <property type="protein sequence ID" value="ALO77121.1"/>
    <property type="molecule type" value="Genomic_DNA"/>
</dbReference>
<comment type="subunit">
    <text evidence="3">F-type ATPases have 2 components, CF(1) - the catalytic core - and CF(0) - the membrane proton channel.</text>
</comment>
<gene>
    <name evidence="13" type="primary">atp8</name>
</gene>
<proteinExistence type="inferred from homology"/>
<organism evidence="13">
    <name type="scientific">Stilpnonotus mexicanus</name>
    <dbReference type="NCBI Taxonomy" id="1205652"/>
    <lineage>
        <taxon>Eukaryota</taxon>
        <taxon>Metazoa</taxon>
        <taxon>Ecdysozoa</taxon>
        <taxon>Arthropoda</taxon>
        <taxon>Hexapoda</taxon>
        <taxon>Insecta</taxon>
        <taxon>Pterygota</taxon>
        <taxon>Neoptera</taxon>
        <taxon>Endopterygota</taxon>
        <taxon>Coleoptera</taxon>
        <taxon>Polyphaga</taxon>
        <taxon>Cucujiformia</taxon>
        <taxon>Mycteridae</taxon>
        <taxon>Stilpnonotus</taxon>
    </lineage>
</organism>
<dbReference type="GO" id="GO:0015986">
    <property type="term" value="P:proton motive force-driven ATP synthesis"/>
    <property type="evidence" value="ECO:0007669"/>
    <property type="project" value="InterPro"/>
</dbReference>
<evidence type="ECO:0000256" key="12">
    <source>
        <dbReference type="RuleBase" id="RU003661"/>
    </source>
</evidence>
<evidence type="ECO:0000256" key="3">
    <source>
        <dbReference type="ARBA" id="ARBA00011291"/>
    </source>
</evidence>
<dbReference type="GO" id="GO:0015078">
    <property type="term" value="F:proton transmembrane transporter activity"/>
    <property type="evidence" value="ECO:0007669"/>
    <property type="project" value="InterPro"/>
</dbReference>
<dbReference type="GO" id="GO:0031966">
    <property type="term" value="C:mitochondrial membrane"/>
    <property type="evidence" value="ECO:0007669"/>
    <property type="project" value="UniProtKB-SubCell"/>
</dbReference>
<reference evidence="13" key="1">
    <citation type="submission" date="2012-06" db="EMBL/GenBank/DDBJ databases">
        <title>Mitogenomics of the Coleoptera under dense taxon sampling.</title>
        <authorList>
            <person name="Timmermans M.J.T.N."/>
            <person name="Lim J."/>
            <person name="Dodsworth S."/>
            <person name="Haran J."/>
            <person name="Ahrens D."/>
            <person name="Bocak L."/>
            <person name="London A."/>
            <person name="Culverwell L."/>
            <person name="Vogler A.P."/>
        </authorList>
    </citation>
    <scope>NUCLEOTIDE SEQUENCE</scope>
</reference>
<keyword evidence="8" id="KW-1133">Transmembrane helix</keyword>
<name>A0A0S2MQX3_9CUCU</name>
<keyword evidence="6 12" id="KW-0812">Transmembrane</keyword>
<dbReference type="InterPro" id="IPR001421">
    <property type="entry name" value="ATP8_metazoa"/>
</dbReference>
<comment type="similarity">
    <text evidence="2 12">Belongs to the ATPase protein 8 family.</text>
</comment>
<evidence type="ECO:0000256" key="4">
    <source>
        <dbReference type="ARBA" id="ARBA00022448"/>
    </source>
</evidence>
<evidence type="ECO:0000313" key="13">
    <source>
        <dbReference type="EMBL" id="ALO77121.1"/>
    </source>
</evidence>
<dbReference type="GO" id="GO:0045259">
    <property type="term" value="C:proton-transporting ATP synthase complex"/>
    <property type="evidence" value="ECO:0007669"/>
    <property type="project" value="UniProtKB-KW"/>
</dbReference>
<keyword evidence="11" id="KW-0472">Membrane</keyword>
<evidence type="ECO:0000256" key="7">
    <source>
        <dbReference type="ARBA" id="ARBA00022781"/>
    </source>
</evidence>
<evidence type="ECO:0000256" key="6">
    <source>
        <dbReference type="ARBA" id="ARBA00022692"/>
    </source>
</evidence>
<evidence type="ECO:0000256" key="9">
    <source>
        <dbReference type="ARBA" id="ARBA00023065"/>
    </source>
</evidence>
<keyword evidence="4 12" id="KW-0813">Transport</keyword>
<keyword evidence="7 12" id="KW-0375">Hydrogen ion transport</keyword>
<evidence type="ECO:0000256" key="2">
    <source>
        <dbReference type="ARBA" id="ARBA00008892"/>
    </source>
</evidence>
<sequence length="50" mass="6142">MPQMAPMSWLALMTFFILAFLLFNSMNYYSFTYKKKNLTIQKKTSHNWKW</sequence>
<dbReference type="Pfam" id="PF00895">
    <property type="entry name" value="ATP-synt_8"/>
    <property type="match status" value="1"/>
</dbReference>